<evidence type="ECO:0000313" key="1">
    <source>
        <dbReference type="EMBL" id="MPC67845.1"/>
    </source>
</evidence>
<name>A0A5B7HE02_PORTR</name>
<protein>
    <submittedName>
        <fullName evidence="1">Uncharacterized protein</fullName>
    </submittedName>
</protein>
<gene>
    <name evidence="1" type="ORF">E2C01_062031</name>
</gene>
<organism evidence="1 2">
    <name type="scientific">Portunus trituberculatus</name>
    <name type="common">Swimming crab</name>
    <name type="synonym">Neptunus trituberculatus</name>
    <dbReference type="NCBI Taxonomy" id="210409"/>
    <lineage>
        <taxon>Eukaryota</taxon>
        <taxon>Metazoa</taxon>
        <taxon>Ecdysozoa</taxon>
        <taxon>Arthropoda</taxon>
        <taxon>Crustacea</taxon>
        <taxon>Multicrustacea</taxon>
        <taxon>Malacostraca</taxon>
        <taxon>Eumalacostraca</taxon>
        <taxon>Eucarida</taxon>
        <taxon>Decapoda</taxon>
        <taxon>Pleocyemata</taxon>
        <taxon>Brachyura</taxon>
        <taxon>Eubrachyura</taxon>
        <taxon>Portunoidea</taxon>
        <taxon>Portunidae</taxon>
        <taxon>Portuninae</taxon>
        <taxon>Portunus</taxon>
    </lineage>
</organism>
<sequence>MGPELLHDKRVSRITYQRTVLSFDSKPESIRNLADGEKLLRHAATPFSLHVHLVVMVVSEACSPRLTWPAGEGL</sequence>
<accession>A0A5B7HE02</accession>
<proteinExistence type="predicted"/>
<reference evidence="1 2" key="1">
    <citation type="submission" date="2019-05" db="EMBL/GenBank/DDBJ databases">
        <title>Another draft genome of Portunus trituberculatus and its Hox gene families provides insights of decapod evolution.</title>
        <authorList>
            <person name="Jeong J.-H."/>
            <person name="Song I."/>
            <person name="Kim S."/>
            <person name="Choi T."/>
            <person name="Kim D."/>
            <person name="Ryu S."/>
            <person name="Kim W."/>
        </authorList>
    </citation>
    <scope>NUCLEOTIDE SEQUENCE [LARGE SCALE GENOMIC DNA]</scope>
    <source>
        <tissue evidence="1">Muscle</tissue>
    </source>
</reference>
<dbReference type="EMBL" id="VSRR010026852">
    <property type="protein sequence ID" value="MPC67845.1"/>
    <property type="molecule type" value="Genomic_DNA"/>
</dbReference>
<comment type="caution">
    <text evidence="1">The sequence shown here is derived from an EMBL/GenBank/DDBJ whole genome shotgun (WGS) entry which is preliminary data.</text>
</comment>
<keyword evidence="2" id="KW-1185">Reference proteome</keyword>
<dbReference type="Proteomes" id="UP000324222">
    <property type="component" value="Unassembled WGS sequence"/>
</dbReference>
<evidence type="ECO:0000313" key="2">
    <source>
        <dbReference type="Proteomes" id="UP000324222"/>
    </source>
</evidence>
<dbReference type="AlphaFoldDB" id="A0A5B7HE02"/>